<sequence>MALDISRLKIYVAPLLLIAGALAVLIVVIMPTLTQIAATREELTVLDDRRAKLAVKAGILGTVTEPGLRSDIAVAEISLPTDKSVSGMIFGLETMAASAGATLTAFSTEVGKISTSEATIASESGEIVKQELDLPNGVKNIEVEAKFLGSYDAIQTFLAQLNSVNRLLGVDKVEIDKENGKVILMVFYQPQLETLGDITSPVEDITAADRNYLRQVASFTRATPELQNLPTGKLNPFQ</sequence>
<dbReference type="STRING" id="1798377.A2872_01265"/>
<accession>A0A1F5Z1L1</accession>
<organism evidence="2 3">
    <name type="scientific">Candidatus Gottesmanbacteria bacterium RIFCSPHIGHO2_01_FULL_42_12</name>
    <dbReference type="NCBI Taxonomy" id="1798377"/>
    <lineage>
        <taxon>Bacteria</taxon>
        <taxon>Candidatus Gottesmaniibacteriota</taxon>
    </lineage>
</organism>
<evidence type="ECO:0000313" key="3">
    <source>
        <dbReference type="Proteomes" id="UP000178681"/>
    </source>
</evidence>
<keyword evidence="1" id="KW-0472">Membrane</keyword>
<proteinExistence type="predicted"/>
<keyword evidence="1" id="KW-0812">Transmembrane</keyword>
<protein>
    <submittedName>
        <fullName evidence="2">Uncharacterized protein</fullName>
    </submittedName>
</protein>
<name>A0A1F5Z1L1_9BACT</name>
<dbReference type="Gene3D" id="3.30.70.60">
    <property type="match status" value="1"/>
</dbReference>
<dbReference type="AlphaFoldDB" id="A0A1F5Z1L1"/>
<evidence type="ECO:0000313" key="2">
    <source>
        <dbReference type="EMBL" id="OGG06338.1"/>
    </source>
</evidence>
<reference evidence="2 3" key="1">
    <citation type="journal article" date="2016" name="Nat. Commun.">
        <title>Thousands of microbial genomes shed light on interconnected biogeochemical processes in an aquifer system.</title>
        <authorList>
            <person name="Anantharaman K."/>
            <person name="Brown C.T."/>
            <person name="Hug L.A."/>
            <person name="Sharon I."/>
            <person name="Castelle C.J."/>
            <person name="Probst A.J."/>
            <person name="Thomas B.C."/>
            <person name="Singh A."/>
            <person name="Wilkins M.J."/>
            <person name="Karaoz U."/>
            <person name="Brodie E.L."/>
            <person name="Williams K.H."/>
            <person name="Hubbard S.S."/>
            <person name="Banfield J.F."/>
        </authorList>
    </citation>
    <scope>NUCLEOTIDE SEQUENCE [LARGE SCALE GENOMIC DNA]</scope>
</reference>
<comment type="caution">
    <text evidence="2">The sequence shown here is derived from an EMBL/GenBank/DDBJ whole genome shotgun (WGS) entry which is preliminary data.</text>
</comment>
<dbReference type="InterPro" id="IPR014717">
    <property type="entry name" value="Transl_elong_EF1B/ribsomal_bS6"/>
</dbReference>
<dbReference type="EMBL" id="MFJG01000023">
    <property type="protein sequence ID" value="OGG06338.1"/>
    <property type="molecule type" value="Genomic_DNA"/>
</dbReference>
<keyword evidence="1" id="KW-1133">Transmembrane helix</keyword>
<evidence type="ECO:0000256" key="1">
    <source>
        <dbReference type="SAM" id="Phobius"/>
    </source>
</evidence>
<feature type="transmembrane region" description="Helical" evidence="1">
    <location>
        <begin position="12"/>
        <end position="33"/>
    </location>
</feature>
<gene>
    <name evidence="2" type="ORF">A2872_01265</name>
</gene>
<dbReference type="Proteomes" id="UP000178681">
    <property type="component" value="Unassembled WGS sequence"/>
</dbReference>